<protein>
    <submittedName>
        <fullName evidence="1">Uncharacterized protein</fullName>
    </submittedName>
</protein>
<organism evidence="1 2">
    <name type="scientific">Portunus trituberculatus</name>
    <name type="common">Swimming crab</name>
    <name type="synonym">Neptunus trituberculatus</name>
    <dbReference type="NCBI Taxonomy" id="210409"/>
    <lineage>
        <taxon>Eukaryota</taxon>
        <taxon>Metazoa</taxon>
        <taxon>Ecdysozoa</taxon>
        <taxon>Arthropoda</taxon>
        <taxon>Crustacea</taxon>
        <taxon>Multicrustacea</taxon>
        <taxon>Malacostraca</taxon>
        <taxon>Eumalacostraca</taxon>
        <taxon>Eucarida</taxon>
        <taxon>Decapoda</taxon>
        <taxon>Pleocyemata</taxon>
        <taxon>Brachyura</taxon>
        <taxon>Eubrachyura</taxon>
        <taxon>Portunoidea</taxon>
        <taxon>Portunidae</taxon>
        <taxon>Portuninae</taxon>
        <taxon>Portunus</taxon>
    </lineage>
</organism>
<gene>
    <name evidence="1" type="ORF">E2C01_046433</name>
</gene>
<dbReference type="AlphaFoldDB" id="A0A5B7G0Y6"/>
<evidence type="ECO:0000313" key="1">
    <source>
        <dbReference type="EMBL" id="MPC52562.1"/>
    </source>
</evidence>
<name>A0A5B7G0Y6_PORTR</name>
<sequence length="82" mass="9232">MTSAPVSKTRVAERIKIIISGMGDNTLSHKLNLPKLGLTQPVFVLYMIERLLIKDNYPLIFNDTYHLLSPSSTLNILNLSFT</sequence>
<proteinExistence type="predicted"/>
<dbReference type="Proteomes" id="UP000324222">
    <property type="component" value="Unassembled WGS sequence"/>
</dbReference>
<dbReference type="EMBL" id="VSRR010010981">
    <property type="protein sequence ID" value="MPC52562.1"/>
    <property type="molecule type" value="Genomic_DNA"/>
</dbReference>
<evidence type="ECO:0000313" key="2">
    <source>
        <dbReference type="Proteomes" id="UP000324222"/>
    </source>
</evidence>
<keyword evidence="2" id="KW-1185">Reference proteome</keyword>
<accession>A0A5B7G0Y6</accession>
<comment type="caution">
    <text evidence="1">The sequence shown here is derived from an EMBL/GenBank/DDBJ whole genome shotgun (WGS) entry which is preliminary data.</text>
</comment>
<reference evidence="1 2" key="1">
    <citation type="submission" date="2019-05" db="EMBL/GenBank/DDBJ databases">
        <title>Another draft genome of Portunus trituberculatus and its Hox gene families provides insights of decapod evolution.</title>
        <authorList>
            <person name="Jeong J.-H."/>
            <person name="Song I."/>
            <person name="Kim S."/>
            <person name="Choi T."/>
            <person name="Kim D."/>
            <person name="Ryu S."/>
            <person name="Kim W."/>
        </authorList>
    </citation>
    <scope>NUCLEOTIDE SEQUENCE [LARGE SCALE GENOMIC DNA]</scope>
    <source>
        <tissue evidence="1">Muscle</tissue>
    </source>
</reference>